<dbReference type="InterPro" id="IPR003838">
    <property type="entry name" value="ABC3_permease_C"/>
</dbReference>
<accession>A0ABS5PVQ0</accession>
<dbReference type="Pfam" id="PF02687">
    <property type="entry name" value="FtsX"/>
    <property type="match status" value="1"/>
</dbReference>
<feature type="transmembrane region" description="Helical" evidence="7">
    <location>
        <begin position="21"/>
        <end position="42"/>
    </location>
</feature>
<feature type="transmembrane region" description="Helical" evidence="7">
    <location>
        <begin position="372"/>
        <end position="390"/>
    </location>
</feature>
<dbReference type="PANTHER" id="PTHR30572:SF4">
    <property type="entry name" value="ABC TRANSPORTER PERMEASE YTRF"/>
    <property type="match status" value="1"/>
</dbReference>
<comment type="similarity">
    <text evidence="6">Belongs to the ABC-4 integral membrane protein family.</text>
</comment>
<evidence type="ECO:0000313" key="11">
    <source>
        <dbReference type="Proteomes" id="UP000746471"/>
    </source>
</evidence>
<dbReference type="Proteomes" id="UP000746471">
    <property type="component" value="Unassembled WGS sequence"/>
</dbReference>
<feature type="domain" description="MacB-like periplasmic core" evidence="9">
    <location>
        <begin position="21"/>
        <end position="247"/>
    </location>
</feature>
<reference evidence="10 11" key="1">
    <citation type="submission" date="2021-05" db="EMBL/GenBank/DDBJ databases">
        <title>Fusibacter ferrireducens sp. nov., an anaerobic, sulfur- and Fe-reducing bacterium isolated from the mangrove sediment.</title>
        <authorList>
            <person name="Qiu D."/>
        </authorList>
    </citation>
    <scope>NUCLEOTIDE SEQUENCE [LARGE SCALE GENOMIC DNA]</scope>
    <source>
        <strain evidence="10 11">DSM 12116</strain>
    </source>
</reference>
<evidence type="ECO:0000259" key="9">
    <source>
        <dbReference type="Pfam" id="PF12704"/>
    </source>
</evidence>
<dbReference type="EMBL" id="JAHBCL010000049">
    <property type="protein sequence ID" value="MBS7528621.1"/>
    <property type="molecule type" value="Genomic_DNA"/>
</dbReference>
<dbReference type="Pfam" id="PF12704">
    <property type="entry name" value="MacB_PCD"/>
    <property type="match status" value="1"/>
</dbReference>
<keyword evidence="2" id="KW-1003">Cell membrane</keyword>
<proteinExistence type="inferred from homology"/>
<dbReference type="InterPro" id="IPR050250">
    <property type="entry name" value="Macrolide_Exporter_MacB"/>
</dbReference>
<keyword evidence="11" id="KW-1185">Reference proteome</keyword>
<comment type="caution">
    <text evidence="10">The sequence shown here is derived from an EMBL/GenBank/DDBJ whole genome shotgun (WGS) entry which is preliminary data.</text>
</comment>
<name>A0ABS5PVQ0_9FIRM</name>
<evidence type="ECO:0000256" key="5">
    <source>
        <dbReference type="ARBA" id="ARBA00023136"/>
    </source>
</evidence>
<comment type="subcellular location">
    <subcellularLocation>
        <location evidence="1">Cell membrane</location>
        <topology evidence="1">Multi-pass membrane protein</topology>
    </subcellularLocation>
</comment>
<evidence type="ECO:0000256" key="7">
    <source>
        <dbReference type="SAM" id="Phobius"/>
    </source>
</evidence>
<sequence length="407" mass="44601">MNFFESLNIALKAIRVNKMRSILTMLGIIIGIASVIAVFAIGNGGKAAINKEFESFGVNRLMLYHNWSEEISNRDLMTLDDIEAIKRNVGDDVVAVSPTYSESMSLIQKMHKKDDQGTMLNVNGVNEEYDKIQKIDMLSGRFLLDSDDEGGRSVIVIDDQLALDSFGTTDVIGDKITVSYYNQKLSYVIVGIYEAPKASLFSGYETSHEVYIPYNTLSRTIGLGDTVYMAEINTNPDSARDKIEEKILRVLSQRHRNESDKYRVYSAESEMEIVNQVTGVITGIISAIAAISLLVGGIGVMNIMLVSVTERTREIGIRKALGASRKDILMQFLVEAVIISLIGGIIGTAIGAGIATIVAYKLTLPPVVPMNAVVIAWVFSAGVGIFFGMYPANQAAKLDPIEALRYE</sequence>
<gene>
    <name evidence="10" type="ORF">KHM83_18285</name>
</gene>
<evidence type="ECO:0000256" key="6">
    <source>
        <dbReference type="ARBA" id="ARBA00038076"/>
    </source>
</evidence>
<dbReference type="RefSeq" id="WP_213238478.1">
    <property type="nucleotide sequence ID" value="NZ_JAHBCL010000049.1"/>
</dbReference>
<evidence type="ECO:0000256" key="4">
    <source>
        <dbReference type="ARBA" id="ARBA00022989"/>
    </source>
</evidence>
<keyword evidence="4 7" id="KW-1133">Transmembrane helix</keyword>
<evidence type="ECO:0000256" key="2">
    <source>
        <dbReference type="ARBA" id="ARBA00022475"/>
    </source>
</evidence>
<evidence type="ECO:0000259" key="8">
    <source>
        <dbReference type="Pfam" id="PF02687"/>
    </source>
</evidence>
<protein>
    <submittedName>
        <fullName evidence="10">ABC transporter permease</fullName>
    </submittedName>
</protein>
<feature type="transmembrane region" description="Helical" evidence="7">
    <location>
        <begin position="329"/>
        <end position="360"/>
    </location>
</feature>
<organism evidence="10 11">
    <name type="scientific">Fusibacter paucivorans</name>
    <dbReference type="NCBI Taxonomy" id="76009"/>
    <lineage>
        <taxon>Bacteria</taxon>
        <taxon>Bacillati</taxon>
        <taxon>Bacillota</taxon>
        <taxon>Clostridia</taxon>
        <taxon>Eubacteriales</taxon>
        <taxon>Eubacteriales Family XII. Incertae Sedis</taxon>
        <taxon>Fusibacter</taxon>
    </lineage>
</organism>
<dbReference type="InterPro" id="IPR025857">
    <property type="entry name" value="MacB_PCD"/>
</dbReference>
<feature type="transmembrane region" description="Helical" evidence="7">
    <location>
        <begin position="284"/>
        <end position="308"/>
    </location>
</feature>
<evidence type="ECO:0000313" key="10">
    <source>
        <dbReference type="EMBL" id="MBS7528621.1"/>
    </source>
</evidence>
<evidence type="ECO:0000256" key="3">
    <source>
        <dbReference type="ARBA" id="ARBA00022692"/>
    </source>
</evidence>
<evidence type="ECO:0000256" key="1">
    <source>
        <dbReference type="ARBA" id="ARBA00004651"/>
    </source>
</evidence>
<keyword evidence="3 7" id="KW-0812">Transmembrane</keyword>
<dbReference type="PANTHER" id="PTHR30572">
    <property type="entry name" value="MEMBRANE COMPONENT OF TRANSPORTER-RELATED"/>
    <property type="match status" value="1"/>
</dbReference>
<keyword evidence="5 7" id="KW-0472">Membrane</keyword>
<feature type="domain" description="ABC3 transporter permease C-terminal" evidence="8">
    <location>
        <begin position="287"/>
        <end position="400"/>
    </location>
</feature>